<reference evidence="1" key="1">
    <citation type="submission" date="2020-07" db="EMBL/GenBank/DDBJ databases">
        <title>Highly diverse flavobacterial phages as mortality factor during North Sea spring blooms.</title>
        <authorList>
            <person name="Bartlau N."/>
            <person name="Wichels A."/>
            <person name="Krohne G."/>
            <person name="Adriaenssens E.M."/>
            <person name="Heins A."/>
            <person name="Fuchs B.M."/>
            <person name="Amann R."/>
            <person name="Moraru C."/>
        </authorList>
    </citation>
    <scope>NUCLEOTIDE SEQUENCE</scope>
</reference>
<keyword evidence="2" id="KW-1185">Reference proteome</keyword>
<evidence type="ECO:0000313" key="1">
    <source>
        <dbReference type="EMBL" id="QQV91464.1"/>
    </source>
</evidence>
<organism evidence="1 2">
    <name type="scientific">Tenacibaculum phage Gundel_1</name>
    <dbReference type="NCBI Taxonomy" id="2745672"/>
    <lineage>
        <taxon>Viruses</taxon>
        <taxon>Duplodnaviria</taxon>
        <taxon>Heunggongvirae</taxon>
        <taxon>Uroviricota</taxon>
        <taxon>Caudoviricetes</taxon>
        <taxon>Pachyviridae</taxon>
        <taxon>Gundelvirus</taxon>
        <taxon>Gundelvirus Gundel</taxon>
    </lineage>
</organism>
<name>A0A8E5EBK9_9CAUD</name>
<dbReference type="Proteomes" id="UP000693868">
    <property type="component" value="Segment"/>
</dbReference>
<proteinExistence type="predicted"/>
<evidence type="ECO:0008006" key="3">
    <source>
        <dbReference type="Google" id="ProtNLM"/>
    </source>
</evidence>
<gene>
    <name evidence="1" type="ORF">Gundel1_32</name>
</gene>
<dbReference type="EMBL" id="MT732474">
    <property type="protein sequence ID" value="QQV91464.1"/>
    <property type="molecule type" value="Genomic_DNA"/>
</dbReference>
<evidence type="ECO:0000313" key="2">
    <source>
        <dbReference type="Proteomes" id="UP000693868"/>
    </source>
</evidence>
<sequence>MKKSLYNINEDQQKLVEELIKSDGELTPEMEEQLVLNEKNRNQKAVAYMEVISSQKLKVSGVDSEIKRLQALKKREGKIIEKLEANLLSCVKAFGNFEVGTLKFGTRKSQVVEIDVEKKDKIPSEFKTSTTTVTISKTAIKDYLKIEGNKIEGCKLVTNLNLKIN</sequence>
<protein>
    <recommendedName>
        <fullName evidence="3">Siphovirus Gp157</fullName>
    </recommendedName>
</protein>
<dbReference type="InterPro" id="IPR008840">
    <property type="entry name" value="Sipho_Gp157"/>
</dbReference>
<accession>A0A8E5EBK9</accession>
<dbReference type="Pfam" id="PF05565">
    <property type="entry name" value="Sipho_Gp157"/>
    <property type="match status" value="1"/>
</dbReference>